<name>A0ABN0IW70_9LEPT</name>
<comment type="caution">
    <text evidence="1">The sequence shown here is derived from an EMBL/GenBank/DDBJ whole genome shotgun (WGS) entry which is preliminary data.</text>
</comment>
<organism evidence="1 2">
    <name type="scientific">Leptospira noguchii str. 2007001578</name>
    <dbReference type="NCBI Taxonomy" id="1049974"/>
    <lineage>
        <taxon>Bacteria</taxon>
        <taxon>Pseudomonadati</taxon>
        <taxon>Spirochaetota</taxon>
        <taxon>Spirochaetia</taxon>
        <taxon>Leptospirales</taxon>
        <taxon>Leptospiraceae</taxon>
        <taxon>Leptospira</taxon>
    </lineage>
</organism>
<evidence type="ECO:0000313" key="1">
    <source>
        <dbReference type="EMBL" id="EMM98542.1"/>
    </source>
</evidence>
<protein>
    <submittedName>
        <fullName evidence="1">Uncharacterized protein</fullName>
    </submittedName>
</protein>
<evidence type="ECO:0000313" key="2">
    <source>
        <dbReference type="Proteomes" id="UP000012099"/>
    </source>
</evidence>
<proteinExistence type="predicted"/>
<sequence>MIIDIDNNKCIWPVVTKNDQSHRKGENVLGTEIIILNISEYESFEEVVKSFADFAVYIYEVESESGLKIRAVLVLDQFLNCIELEYFLSIAQVEFFHNRSCIDAAHAYINEHIVTRYILPESNRFRVSDLFNEYVFDVMFHIPFAKRWKNKPDFNNLRSFQKMIIRKFQPSSRKQQTMISGSSDLRFNDKKAI</sequence>
<keyword evidence="2" id="KW-1185">Reference proteome</keyword>
<accession>A0ABN0IW70</accession>
<dbReference type="Proteomes" id="UP000012099">
    <property type="component" value="Unassembled WGS sequence"/>
</dbReference>
<reference evidence="1 2" key="1">
    <citation type="submission" date="2013-01" db="EMBL/GenBank/DDBJ databases">
        <authorList>
            <person name="Harkins D.M."/>
            <person name="Durkin A.S."/>
            <person name="Brinkac L.M."/>
            <person name="Haft D.H."/>
            <person name="Selengut J.D."/>
            <person name="Sanka R."/>
            <person name="DePew J."/>
            <person name="Purushe J."/>
            <person name="Whelen A.C."/>
            <person name="Vinetz J.M."/>
            <person name="Sutton G.G."/>
            <person name="Nierman W.C."/>
            <person name="Fouts D.E."/>
        </authorList>
    </citation>
    <scope>NUCLEOTIDE SEQUENCE [LARGE SCALE GENOMIC DNA]</scope>
    <source>
        <strain evidence="1 2">2007001578</strain>
    </source>
</reference>
<dbReference type="EMBL" id="AHMH02000148">
    <property type="protein sequence ID" value="EMM98542.1"/>
    <property type="molecule type" value="Genomic_DNA"/>
</dbReference>
<gene>
    <name evidence="1" type="ORF">LEP1GSC035_0191</name>
</gene>